<dbReference type="InterPro" id="IPR008532">
    <property type="entry name" value="NFACT_RNA-bd"/>
</dbReference>
<accession>A0A3R6CUI3</accession>
<dbReference type="GO" id="GO:0072344">
    <property type="term" value="P:rescue of stalled ribosome"/>
    <property type="evidence" value="ECO:0007669"/>
    <property type="project" value="UniProtKB-UniRule"/>
</dbReference>
<dbReference type="HAMAP" id="MF_00844_B">
    <property type="entry name" value="RqcH_B"/>
    <property type="match status" value="1"/>
</dbReference>
<keyword evidence="2 5" id="KW-0699">rRNA-binding</keyword>
<dbReference type="FunFam" id="2.30.310.10:FF:000004">
    <property type="entry name" value="Fibronectin-binding protein A"/>
    <property type="match status" value="1"/>
</dbReference>
<dbReference type="OrthoDB" id="9766163at2"/>
<dbReference type="AlphaFoldDB" id="A0A3R6CUI3"/>
<dbReference type="Pfam" id="PF05670">
    <property type="entry name" value="NFACT-R_1"/>
    <property type="match status" value="1"/>
</dbReference>
<dbReference type="GO" id="GO:0019843">
    <property type="term" value="F:rRNA binding"/>
    <property type="evidence" value="ECO:0007669"/>
    <property type="project" value="UniProtKB-UniRule"/>
</dbReference>
<comment type="subunit">
    <text evidence="5">Associates with stalled 50S ribosomal subunits. Binds to RqcP.</text>
</comment>
<comment type="similarity">
    <text evidence="5">Belongs to the NEMF family.</text>
</comment>
<evidence type="ECO:0000256" key="5">
    <source>
        <dbReference type="HAMAP-Rule" id="MF_00844"/>
    </source>
</evidence>
<keyword evidence="4 5" id="KW-0648">Protein biosynthesis</keyword>
<comment type="caution">
    <text evidence="7">The sequence shown here is derived from an EMBL/GenBank/DDBJ whole genome shotgun (WGS) entry which is preliminary data.</text>
</comment>
<evidence type="ECO:0000256" key="4">
    <source>
        <dbReference type="ARBA" id="ARBA00022917"/>
    </source>
</evidence>
<evidence type="ECO:0000256" key="3">
    <source>
        <dbReference type="ARBA" id="ARBA00022884"/>
    </source>
</evidence>
<sequence>MAFDGIVISNVVRDMKEKLVDGRIYKIYQPEKDELNIVIKNNRENYRLLISADASLPLIYFQQSAKENPMTAPNFCMLLRKHINNGRIVDIYQPGFERIVVIVIEHLDEMGDLKRKKLITEIMGKHSNIIFATDDDIIIDSIKHISHMISSVREVLPGRTYEYPPAGGKVSPLEITEENFRERVKESPVNIIKAIYQNITGFSPVAAAEICYRAGLDGNASTASLSEGDMDSLYSSFAGVVSDIKSGNYVPQIVIDGYTPVEFSSIEMTMYVDKMIEYRENISQVLDEYFYRKSAVTRIRQKSADLRKIVSNAIERTSKKYDLQLKQLKDTESREKYRIYGELINTYGYGIEPGTESFEALNYYTDEMVKIPLDKTISVMDNSKRYFAKYNKLKRTYDALAALTVETKEELDHLISVQTFLDMAIDENSLTQVKEELVACGYIKGHYGRNGDRKGDRKAVKAKPLHYISRDGFHMYVGKNNIQNDELTFKLANGGDMWFHAKKMPGSHVVVRLEGAGELPDSTYEEAARLAAYYSSGRTAPKVEIDYTERRNIKKPTGAKPGFVIYHTNYSMIAEPQIAGIKELV</sequence>
<organism evidence="7 8">
    <name type="scientific">Coprococcus eutactus</name>
    <dbReference type="NCBI Taxonomy" id="33043"/>
    <lineage>
        <taxon>Bacteria</taxon>
        <taxon>Bacillati</taxon>
        <taxon>Bacillota</taxon>
        <taxon>Clostridia</taxon>
        <taxon>Lachnospirales</taxon>
        <taxon>Lachnospiraceae</taxon>
        <taxon>Coprococcus</taxon>
    </lineage>
</organism>
<proteinExistence type="inferred from homology"/>
<keyword evidence="1 5" id="KW-0820">tRNA-binding</keyword>
<gene>
    <name evidence="5" type="primary">rqcH</name>
    <name evidence="7" type="ORF">DWX94_06725</name>
</gene>
<dbReference type="GO" id="GO:0000049">
    <property type="term" value="F:tRNA binding"/>
    <property type="evidence" value="ECO:0007669"/>
    <property type="project" value="UniProtKB-UniRule"/>
</dbReference>
<dbReference type="Pfam" id="PF05833">
    <property type="entry name" value="NFACT_N"/>
    <property type="match status" value="1"/>
</dbReference>
<keyword evidence="3 5" id="KW-0694">RNA-binding</keyword>
<protein>
    <recommendedName>
        <fullName evidence="5">Rqc2 homolog RqcH</fullName>
        <shortName evidence="5">RqcH</shortName>
    </recommendedName>
</protein>
<reference evidence="7 8" key="1">
    <citation type="submission" date="2018-08" db="EMBL/GenBank/DDBJ databases">
        <title>A genome reference for cultivated species of the human gut microbiota.</title>
        <authorList>
            <person name="Zou Y."/>
            <person name="Xue W."/>
            <person name="Luo G."/>
        </authorList>
    </citation>
    <scope>NUCLEOTIDE SEQUENCE [LARGE SCALE GENOMIC DNA]</scope>
    <source>
        <strain evidence="7 8">AF22-21</strain>
    </source>
</reference>
<name>A0A3R6CUI3_9FIRM</name>
<dbReference type="GO" id="GO:1990112">
    <property type="term" value="C:RQC complex"/>
    <property type="evidence" value="ECO:0007669"/>
    <property type="project" value="TreeGrafter"/>
</dbReference>
<evidence type="ECO:0000313" key="7">
    <source>
        <dbReference type="EMBL" id="RGS42928.1"/>
    </source>
</evidence>
<dbReference type="Proteomes" id="UP000283295">
    <property type="component" value="Unassembled WGS sequence"/>
</dbReference>
<dbReference type="RefSeq" id="WP_004853148.1">
    <property type="nucleotide sequence ID" value="NZ_CABIWG010000001.1"/>
</dbReference>
<dbReference type="Gene3D" id="1.10.8.50">
    <property type="match status" value="1"/>
</dbReference>
<dbReference type="PANTHER" id="PTHR15239">
    <property type="entry name" value="NUCLEAR EXPORT MEDIATOR FACTOR NEMF"/>
    <property type="match status" value="1"/>
</dbReference>
<dbReference type="InterPro" id="IPR010979">
    <property type="entry name" value="Ribosomal_uS13-like_H2TH"/>
</dbReference>
<evidence type="ECO:0000313" key="8">
    <source>
        <dbReference type="Proteomes" id="UP000283295"/>
    </source>
</evidence>
<evidence type="ECO:0000259" key="6">
    <source>
        <dbReference type="Pfam" id="PF05670"/>
    </source>
</evidence>
<dbReference type="GO" id="GO:0043023">
    <property type="term" value="F:ribosomal large subunit binding"/>
    <property type="evidence" value="ECO:0007669"/>
    <property type="project" value="UniProtKB-UniRule"/>
</dbReference>
<evidence type="ECO:0000256" key="1">
    <source>
        <dbReference type="ARBA" id="ARBA00022555"/>
    </source>
</evidence>
<feature type="domain" description="NFACT RNA-binding" evidence="6">
    <location>
        <begin position="464"/>
        <end position="558"/>
    </location>
</feature>
<dbReference type="EMBL" id="QRVK01000013">
    <property type="protein sequence ID" value="RGS42928.1"/>
    <property type="molecule type" value="Genomic_DNA"/>
</dbReference>
<comment type="function">
    <text evidence="5">Key component of the ribosome quality control system (RQC), a ribosome-associated complex that mediates the extraction of incompletely synthesized nascent chains from stalled ribosomes and their subsequent degradation. RqcH recruits Ala-charged tRNA, and with RqcP directs the elongation of stalled nascent chains on 50S ribosomal subunits, leading to non-templated C-terminal alanine extensions (Ala tail). The Ala tail promotes nascent chain degradation. May add between 1 and at least 8 Ala residues. Binds to stalled 50S ribosomal subunits.</text>
</comment>
<dbReference type="InterPro" id="IPR051608">
    <property type="entry name" value="RQC_Subunit_NEMF"/>
</dbReference>
<dbReference type="SUPFAM" id="SSF46946">
    <property type="entry name" value="S13-like H2TH domain"/>
    <property type="match status" value="1"/>
</dbReference>
<evidence type="ECO:0000256" key="2">
    <source>
        <dbReference type="ARBA" id="ARBA00022730"/>
    </source>
</evidence>
<dbReference type="InterPro" id="IPR043682">
    <property type="entry name" value="RqcH_bacterial"/>
</dbReference>
<dbReference type="Gene3D" id="2.30.310.10">
    <property type="entry name" value="ibrinogen binding protein from staphylococcus aureus domain"/>
    <property type="match status" value="1"/>
</dbReference>
<dbReference type="PANTHER" id="PTHR15239:SF6">
    <property type="entry name" value="RIBOSOME QUALITY CONTROL COMPLEX SUBUNIT NEMF"/>
    <property type="match status" value="1"/>
</dbReference>
<dbReference type="GeneID" id="92831980"/>